<name>A0AAW1R323_9CHLO</name>
<dbReference type="AlphaFoldDB" id="A0AAW1R323"/>
<sequence length="84" mass="9274">MPSTRKRVKAQGAFRHLDCASGWVSGLESSTAAASAAIRRTIIVIVLSAIVAAARQVQSSSLFSRRHTQQGLWDWCQYSSQHMR</sequence>
<protein>
    <submittedName>
        <fullName evidence="1">Uncharacterized protein</fullName>
    </submittedName>
</protein>
<gene>
    <name evidence="1" type="ORF">WJX74_008363</name>
</gene>
<evidence type="ECO:0000313" key="2">
    <source>
        <dbReference type="Proteomes" id="UP001438707"/>
    </source>
</evidence>
<organism evidence="1 2">
    <name type="scientific">Apatococcus lobatus</name>
    <dbReference type="NCBI Taxonomy" id="904363"/>
    <lineage>
        <taxon>Eukaryota</taxon>
        <taxon>Viridiplantae</taxon>
        <taxon>Chlorophyta</taxon>
        <taxon>core chlorophytes</taxon>
        <taxon>Trebouxiophyceae</taxon>
        <taxon>Chlorellales</taxon>
        <taxon>Chlorellaceae</taxon>
        <taxon>Apatococcus</taxon>
    </lineage>
</organism>
<dbReference type="Proteomes" id="UP001438707">
    <property type="component" value="Unassembled WGS sequence"/>
</dbReference>
<accession>A0AAW1R323</accession>
<comment type="caution">
    <text evidence="1">The sequence shown here is derived from an EMBL/GenBank/DDBJ whole genome shotgun (WGS) entry which is preliminary data.</text>
</comment>
<keyword evidence="2" id="KW-1185">Reference proteome</keyword>
<proteinExistence type="predicted"/>
<reference evidence="1 2" key="1">
    <citation type="journal article" date="2024" name="Nat. Commun.">
        <title>Phylogenomics reveals the evolutionary origins of lichenization in chlorophyte algae.</title>
        <authorList>
            <person name="Puginier C."/>
            <person name="Libourel C."/>
            <person name="Otte J."/>
            <person name="Skaloud P."/>
            <person name="Haon M."/>
            <person name="Grisel S."/>
            <person name="Petersen M."/>
            <person name="Berrin J.G."/>
            <person name="Delaux P.M."/>
            <person name="Dal Grande F."/>
            <person name="Keller J."/>
        </authorList>
    </citation>
    <scope>NUCLEOTIDE SEQUENCE [LARGE SCALE GENOMIC DNA]</scope>
    <source>
        <strain evidence="1 2">SAG 2145</strain>
    </source>
</reference>
<evidence type="ECO:0000313" key="1">
    <source>
        <dbReference type="EMBL" id="KAK9827903.1"/>
    </source>
</evidence>
<dbReference type="EMBL" id="JALJOS010000017">
    <property type="protein sequence ID" value="KAK9827903.1"/>
    <property type="molecule type" value="Genomic_DNA"/>
</dbReference>